<evidence type="ECO:0000256" key="5">
    <source>
        <dbReference type="PROSITE-ProRule" id="PRU10015"/>
    </source>
</evidence>
<dbReference type="GeneID" id="90072326"/>
<feature type="active site" evidence="5">
    <location>
        <position position="539"/>
    </location>
</feature>
<dbReference type="InterPro" id="IPR010280">
    <property type="entry name" value="U5_MeTrfase_fam"/>
</dbReference>
<feature type="active site" description="Nucleophile" evidence="4">
    <location>
        <position position="539"/>
    </location>
</feature>
<dbReference type="SUPFAM" id="SSF53335">
    <property type="entry name" value="S-adenosyl-L-methionine-dependent methyltransferases"/>
    <property type="match status" value="1"/>
</dbReference>
<evidence type="ECO:0000256" key="1">
    <source>
        <dbReference type="ARBA" id="ARBA00022603"/>
    </source>
</evidence>
<dbReference type="RefSeq" id="XP_064851347.1">
    <property type="nucleotide sequence ID" value="XM_064995275.1"/>
</dbReference>
<dbReference type="AlphaFoldDB" id="A0AAV5QHS8"/>
<dbReference type="Pfam" id="PF05958">
    <property type="entry name" value="tRNA_U5-meth_tr"/>
    <property type="match status" value="1"/>
</dbReference>
<dbReference type="NCBIfam" id="TIGR00479">
    <property type="entry name" value="rumA"/>
    <property type="match status" value="1"/>
</dbReference>
<comment type="caution">
    <text evidence="8">The sequence shown here is derived from an EMBL/GenBank/DDBJ whole genome shotgun (WGS) entry which is preliminary data.</text>
</comment>
<dbReference type="InterPro" id="IPR012340">
    <property type="entry name" value="NA-bd_OB-fold"/>
</dbReference>
<evidence type="ECO:0000313" key="9">
    <source>
        <dbReference type="Proteomes" id="UP001360560"/>
    </source>
</evidence>
<dbReference type="Proteomes" id="UP001360560">
    <property type="component" value="Unassembled WGS sequence"/>
</dbReference>
<comment type="similarity">
    <text evidence="4">Belongs to the class I-like SAM-binding methyltransferase superfamily. RNA M5U methyltransferase family.</text>
</comment>
<feature type="binding site" evidence="4">
    <location>
        <position position="512"/>
    </location>
    <ligand>
        <name>S-adenosyl-L-methionine</name>
        <dbReference type="ChEBI" id="CHEBI:59789"/>
    </ligand>
</feature>
<dbReference type="InterPro" id="IPR030391">
    <property type="entry name" value="MeTrfase_TrmA_CS"/>
</dbReference>
<evidence type="ECO:0000256" key="2">
    <source>
        <dbReference type="ARBA" id="ARBA00022679"/>
    </source>
</evidence>
<name>A0AAV5QHS8_9ASCO</name>
<dbReference type="GO" id="GO:0009451">
    <property type="term" value="P:RNA modification"/>
    <property type="evidence" value="ECO:0007669"/>
    <property type="project" value="UniProtKB-ARBA"/>
</dbReference>
<dbReference type="GO" id="GO:0032259">
    <property type="term" value="P:methylation"/>
    <property type="evidence" value="ECO:0007669"/>
    <property type="project" value="UniProtKB-KW"/>
</dbReference>
<dbReference type="PROSITE" id="PS01231">
    <property type="entry name" value="TRMA_2"/>
    <property type="match status" value="1"/>
</dbReference>
<dbReference type="CDD" id="cd02440">
    <property type="entry name" value="AdoMet_MTases"/>
    <property type="match status" value="1"/>
</dbReference>
<feature type="compositionally biased region" description="Basic and acidic residues" evidence="6">
    <location>
        <begin position="7"/>
        <end position="16"/>
    </location>
</feature>
<evidence type="ECO:0000313" key="8">
    <source>
        <dbReference type="EMBL" id="GMM34347.1"/>
    </source>
</evidence>
<organism evidence="8 9">
    <name type="scientific">Saccharomycopsis crataegensis</name>
    <dbReference type="NCBI Taxonomy" id="43959"/>
    <lineage>
        <taxon>Eukaryota</taxon>
        <taxon>Fungi</taxon>
        <taxon>Dikarya</taxon>
        <taxon>Ascomycota</taxon>
        <taxon>Saccharomycotina</taxon>
        <taxon>Saccharomycetes</taxon>
        <taxon>Saccharomycopsidaceae</taxon>
        <taxon>Saccharomycopsis</taxon>
    </lineage>
</organism>
<dbReference type="InterPro" id="IPR025795">
    <property type="entry name" value="tRNA_(uracil-5-)_MeTrfase"/>
</dbReference>
<reference evidence="8 9" key="1">
    <citation type="journal article" date="2023" name="Elife">
        <title>Identification of key yeast species and microbe-microbe interactions impacting larval growth of Drosophila in the wild.</title>
        <authorList>
            <person name="Mure A."/>
            <person name="Sugiura Y."/>
            <person name="Maeda R."/>
            <person name="Honda K."/>
            <person name="Sakurai N."/>
            <person name="Takahashi Y."/>
            <person name="Watada M."/>
            <person name="Katoh T."/>
            <person name="Gotoh A."/>
            <person name="Gotoh Y."/>
            <person name="Taniguchi I."/>
            <person name="Nakamura K."/>
            <person name="Hayashi T."/>
            <person name="Katayama T."/>
            <person name="Uemura T."/>
            <person name="Hattori Y."/>
        </authorList>
    </citation>
    <scope>NUCLEOTIDE SEQUENCE [LARGE SCALE GENOMIC DNA]</scope>
    <source>
        <strain evidence="8 9">SC-9</strain>
    </source>
</reference>
<dbReference type="GO" id="GO:0008033">
    <property type="term" value="P:tRNA processing"/>
    <property type="evidence" value="ECO:0007669"/>
    <property type="project" value="InterPro"/>
</dbReference>
<dbReference type="PANTHER" id="PTHR11061">
    <property type="entry name" value="RNA M5U METHYLTRANSFERASE"/>
    <property type="match status" value="1"/>
</dbReference>
<feature type="binding site" evidence="4">
    <location>
        <position position="465"/>
    </location>
    <ligand>
        <name>S-adenosyl-L-methionine</name>
        <dbReference type="ChEBI" id="CHEBI:59789"/>
    </ligand>
</feature>
<gene>
    <name evidence="8" type="ORF">DASC09_016720</name>
</gene>
<evidence type="ECO:0000259" key="7">
    <source>
        <dbReference type="PROSITE" id="PS50926"/>
    </source>
</evidence>
<dbReference type="PANTHER" id="PTHR11061:SF30">
    <property type="entry name" value="TRNA (URACIL(54)-C(5))-METHYLTRANSFERASE"/>
    <property type="match status" value="1"/>
</dbReference>
<dbReference type="PROSITE" id="PS51687">
    <property type="entry name" value="SAM_MT_RNA_M5U"/>
    <property type="match status" value="1"/>
</dbReference>
<dbReference type="PROSITE" id="PS51622">
    <property type="entry name" value="SAM_MT_RNA_M5U_2"/>
    <property type="match status" value="1"/>
</dbReference>
<evidence type="ECO:0000256" key="6">
    <source>
        <dbReference type="SAM" id="MobiDB-lite"/>
    </source>
</evidence>
<protein>
    <submittedName>
        <fullName evidence="8">tRNA (Uracil(54)-C(5))-methyltransferase</fullName>
    </submittedName>
</protein>
<sequence>MTSSVSKQDEEVRRSSFSEFQPLTKKPALENGKTVANDSSTAGRKISKKLTKNKKGRVKRKYTQKNYDPTNPFGVLLLEVEELFTENGISEEKRAVDINLLLNSEDLLAKYNRNLEEVKVSKLTSSGDGLALIPHPEIEDGFQAVVIPFAYPGETVDIRIFRTHPTHAEADLLKVREGSEMRDNDLINCKYYGKCSGCQFQNVEYTKQLELKRKTIENAYHFFAKTLKAANALPKISDTVPSPLQYNYRTKLTPHFDLPRGKFNPEMIDMPALGFGAKGRPTWRESVQGGNKSVLDVEDCAIGTSVLNKAMSNEREIFKRIYKTKVRGGTILLRENTRAMKNDLDEEQKKKFINEENGSKIPDTEDNVYDEAPSSKEGETLIKTCCTDSKQIVSENIEGREFRFSANEFFQNNNSILPIVTKYVRDNLKFENSESEDRYLVDAYCGSGLFSIMCSDGVKEVCGVEVSKDSVAYANENAKLNNIQNAKFILGKAEQIFDDIKFPSALTSVICDPPRKGCDEPFLTQLSKFHPSKIVYISCNVHSQARDLEFFINNTENGSQYQIESIRGFDFFPQTHHIESIAILSLKK</sequence>
<dbReference type="PROSITE" id="PS50926">
    <property type="entry name" value="TRAM"/>
    <property type="match status" value="1"/>
</dbReference>
<dbReference type="Gene3D" id="3.40.50.150">
    <property type="entry name" value="Vaccinia Virus protein VP39"/>
    <property type="match status" value="2"/>
</dbReference>
<dbReference type="SUPFAM" id="SSF50249">
    <property type="entry name" value="Nucleic acid-binding proteins"/>
    <property type="match status" value="1"/>
</dbReference>
<dbReference type="PROSITE" id="PS01230">
    <property type="entry name" value="TRMA_1"/>
    <property type="match status" value="1"/>
</dbReference>
<feature type="region of interest" description="Disordered" evidence="6">
    <location>
        <begin position="1"/>
        <end position="47"/>
    </location>
</feature>
<feature type="binding site" evidence="4">
    <location>
        <position position="444"/>
    </location>
    <ligand>
        <name>S-adenosyl-L-methionine</name>
        <dbReference type="ChEBI" id="CHEBI:59789"/>
    </ligand>
</feature>
<dbReference type="InterPro" id="IPR029063">
    <property type="entry name" value="SAM-dependent_MTases_sf"/>
</dbReference>
<proteinExistence type="inferred from homology"/>
<keyword evidence="1 4" id="KW-0489">Methyltransferase</keyword>
<dbReference type="EMBL" id="BTFZ01000002">
    <property type="protein sequence ID" value="GMM34347.1"/>
    <property type="molecule type" value="Genomic_DNA"/>
</dbReference>
<dbReference type="GO" id="GO:0030697">
    <property type="term" value="F:tRNA (uracil(54)-C5)-methyltransferase activity, S-adenosyl methionine-dependent"/>
    <property type="evidence" value="ECO:0007669"/>
    <property type="project" value="InterPro"/>
</dbReference>
<keyword evidence="9" id="KW-1185">Reference proteome</keyword>
<evidence type="ECO:0000256" key="3">
    <source>
        <dbReference type="ARBA" id="ARBA00022691"/>
    </source>
</evidence>
<feature type="domain" description="TRAM" evidence="7">
    <location>
        <begin position="109"/>
        <end position="174"/>
    </location>
</feature>
<keyword evidence="3 4" id="KW-0949">S-adenosyl-L-methionine</keyword>
<dbReference type="InterPro" id="IPR030390">
    <property type="entry name" value="MeTrfase_TrmA_AS"/>
</dbReference>
<keyword evidence="2 4" id="KW-0808">Transferase</keyword>
<dbReference type="Pfam" id="PF01938">
    <property type="entry name" value="TRAM"/>
    <property type="match status" value="1"/>
</dbReference>
<dbReference type="InterPro" id="IPR002792">
    <property type="entry name" value="TRAM_dom"/>
</dbReference>
<feature type="binding site" evidence="4">
    <location>
        <position position="411"/>
    </location>
    <ligand>
        <name>S-adenosyl-L-methionine</name>
        <dbReference type="ChEBI" id="CHEBI:59789"/>
    </ligand>
</feature>
<accession>A0AAV5QHS8</accession>
<evidence type="ECO:0000256" key="4">
    <source>
        <dbReference type="PROSITE-ProRule" id="PRU01024"/>
    </source>
</evidence>
<dbReference type="FunFam" id="2.40.50.140:FF:000201">
    <property type="entry name" value="TRM2p tRNA methyltransferase"/>
    <property type="match status" value="1"/>
</dbReference>
<dbReference type="Gene3D" id="2.40.50.140">
    <property type="entry name" value="Nucleic acid-binding proteins"/>
    <property type="match status" value="1"/>
</dbReference>